<reference evidence="2 3" key="1">
    <citation type="submission" date="2022-04" db="EMBL/GenBank/DDBJ databases">
        <title>Spirosoma sp. strain RP8 genome sequencing and assembly.</title>
        <authorList>
            <person name="Jung Y."/>
        </authorList>
    </citation>
    <scope>NUCLEOTIDE SEQUENCE [LARGE SCALE GENOMIC DNA]</scope>
    <source>
        <strain evidence="2 3">RP8</strain>
    </source>
</reference>
<feature type="chain" id="PRO_5046191124" description="DUF4843 domain-containing protein" evidence="1">
    <location>
        <begin position="20"/>
        <end position="160"/>
    </location>
</feature>
<evidence type="ECO:0000313" key="3">
    <source>
        <dbReference type="Proteomes" id="UP001202180"/>
    </source>
</evidence>
<comment type="caution">
    <text evidence="2">The sequence shown here is derived from an EMBL/GenBank/DDBJ whole genome shotgun (WGS) entry which is preliminary data.</text>
</comment>
<gene>
    <name evidence="2" type="ORF">M0L20_13930</name>
</gene>
<dbReference type="Proteomes" id="UP001202180">
    <property type="component" value="Unassembled WGS sequence"/>
</dbReference>
<organism evidence="2 3">
    <name type="scientific">Spirosoma liriopis</name>
    <dbReference type="NCBI Taxonomy" id="2937440"/>
    <lineage>
        <taxon>Bacteria</taxon>
        <taxon>Pseudomonadati</taxon>
        <taxon>Bacteroidota</taxon>
        <taxon>Cytophagia</taxon>
        <taxon>Cytophagales</taxon>
        <taxon>Cytophagaceae</taxon>
        <taxon>Spirosoma</taxon>
    </lineage>
</organism>
<evidence type="ECO:0008006" key="4">
    <source>
        <dbReference type="Google" id="ProtNLM"/>
    </source>
</evidence>
<dbReference type="EMBL" id="JALPRF010000002">
    <property type="protein sequence ID" value="MCK8492962.1"/>
    <property type="molecule type" value="Genomic_DNA"/>
</dbReference>
<dbReference type="RefSeq" id="WP_248477552.1">
    <property type="nucleotide sequence ID" value="NZ_JALPRF010000002.1"/>
</dbReference>
<accession>A0ABT0HLB2</accession>
<protein>
    <recommendedName>
        <fullName evidence="4">DUF4843 domain-containing protein</fullName>
    </recommendedName>
</protein>
<evidence type="ECO:0000256" key="1">
    <source>
        <dbReference type="SAM" id="SignalP"/>
    </source>
</evidence>
<keyword evidence="1" id="KW-0732">Signal</keyword>
<sequence length="160" mass="16904">MKKLKYVFPALLLTLGIAACDNSLDKVFDSQTLIEFNDAVLTTNAVGRTYPIISLPNSVTGGATRVAQLNLVGAQRSADMTVRVFVDPNGTTASASSYTIANGGNVTIPKGDSFGSLTITVGRATSTTAPVGNVVFVIDSTSTDFKPSQNYKRLGFSFRQ</sequence>
<dbReference type="PROSITE" id="PS51257">
    <property type="entry name" value="PROKAR_LIPOPROTEIN"/>
    <property type="match status" value="1"/>
</dbReference>
<evidence type="ECO:0000313" key="2">
    <source>
        <dbReference type="EMBL" id="MCK8492962.1"/>
    </source>
</evidence>
<name>A0ABT0HLB2_9BACT</name>
<feature type="signal peptide" evidence="1">
    <location>
        <begin position="1"/>
        <end position="19"/>
    </location>
</feature>
<keyword evidence="3" id="KW-1185">Reference proteome</keyword>
<proteinExistence type="predicted"/>